<dbReference type="KEGG" id="aalg:AREALGSMS7_05005"/>
<dbReference type="RefSeq" id="WP_093980742.1">
    <property type="nucleotide sequence ID" value="NZ_CP022516.1"/>
</dbReference>
<proteinExistence type="predicted"/>
<dbReference type="Proteomes" id="UP000204551">
    <property type="component" value="Plasmid pSMS7"/>
</dbReference>
<gene>
    <name evidence="1" type="ORF">AREALGSMS7_05005</name>
</gene>
<accession>A0A221V4A8</accession>
<organism evidence="1 2">
    <name type="scientific">Arenibacter algicola</name>
    <dbReference type="NCBI Taxonomy" id="616991"/>
    <lineage>
        <taxon>Bacteria</taxon>
        <taxon>Pseudomonadati</taxon>
        <taxon>Bacteroidota</taxon>
        <taxon>Flavobacteriia</taxon>
        <taxon>Flavobacteriales</taxon>
        <taxon>Flavobacteriaceae</taxon>
        <taxon>Arenibacter</taxon>
    </lineage>
</organism>
<reference evidence="1 2" key="1">
    <citation type="submission" date="2017-07" db="EMBL/GenBank/DDBJ databases">
        <title>Genome Sequence of Arenibacter algicola Strain SMS7 Isolated from a culture of the Diatom Skeletonema marinoi.</title>
        <authorList>
            <person name="Topel M."/>
            <person name="Pinder M.I.M."/>
            <person name="Johansson O.N."/>
            <person name="Kourtchenko O."/>
            <person name="Godhe A."/>
            <person name="Clarke A.K."/>
        </authorList>
    </citation>
    <scope>NUCLEOTIDE SEQUENCE [LARGE SCALE GENOMIC DNA]</scope>
    <source>
        <strain evidence="1 2">SMS7</strain>
        <plasmid evidence="2">Plasmid psms7</plasmid>
    </source>
</reference>
<evidence type="ECO:0000313" key="1">
    <source>
        <dbReference type="EMBL" id="ASO08380.1"/>
    </source>
</evidence>
<dbReference type="AlphaFoldDB" id="A0A221V4A8"/>
<evidence type="ECO:0000313" key="2">
    <source>
        <dbReference type="Proteomes" id="UP000204551"/>
    </source>
</evidence>
<dbReference type="EMBL" id="CP022516">
    <property type="protein sequence ID" value="ASO08380.1"/>
    <property type="molecule type" value="Genomic_DNA"/>
</dbReference>
<protein>
    <submittedName>
        <fullName evidence="1">Uncharacterized protein</fullName>
    </submittedName>
</protein>
<keyword evidence="1" id="KW-0614">Plasmid</keyword>
<name>A0A221V4A8_9FLAO</name>
<geneLocation type="plasmid" evidence="2">
    <name>psms7</name>
</geneLocation>
<sequence length="83" mass="9768">MEKRTQEEEDFYQAKRIFASAVCTILEKDGVQSAKRELEKAFDDTTLGHFPNELTKDGIYDTIINLERSEIVYRDEKYNKSWA</sequence>